<dbReference type="Proteomes" id="UP000015453">
    <property type="component" value="Unassembled WGS sequence"/>
</dbReference>
<organism evidence="2 3">
    <name type="scientific">Genlisea aurea</name>
    <dbReference type="NCBI Taxonomy" id="192259"/>
    <lineage>
        <taxon>Eukaryota</taxon>
        <taxon>Viridiplantae</taxon>
        <taxon>Streptophyta</taxon>
        <taxon>Embryophyta</taxon>
        <taxon>Tracheophyta</taxon>
        <taxon>Spermatophyta</taxon>
        <taxon>Magnoliopsida</taxon>
        <taxon>eudicotyledons</taxon>
        <taxon>Gunneridae</taxon>
        <taxon>Pentapetalae</taxon>
        <taxon>asterids</taxon>
        <taxon>lamiids</taxon>
        <taxon>Lamiales</taxon>
        <taxon>Lentibulariaceae</taxon>
        <taxon>Genlisea</taxon>
    </lineage>
</organism>
<gene>
    <name evidence="2" type="ORF">M569_05254</name>
</gene>
<comment type="caution">
    <text evidence="2">The sequence shown here is derived from an EMBL/GenBank/DDBJ whole genome shotgun (WGS) entry which is preliminary data.</text>
</comment>
<dbReference type="Gene3D" id="3.40.50.2000">
    <property type="entry name" value="Glycogen Phosphorylase B"/>
    <property type="match status" value="1"/>
</dbReference>
<dbReference type="EMBL" id="AUSU01002093">
    <property type="protein sequence ID" value="EPS69512.1"/>
    <property type="molecule type" value="Genomic_DNA"/>
</dbReference>
<reference evidence="2 3" key="1">
    <citation type="journal article" date="2013" name="BMC Genomics">
        <title>The miniature genome of a carnivorous plant Genlisea aurea contains a low number of genes and short non-coding sequences.</title>
        <authorList>
            <person name="Leushkin E.V."/>
            <person name="Sutormin R.A."/>
            <person name="Nabieva E.R."/>
            <person name="Penin A.A."/>
            <person name="Kondrashov A.S."/>
            <person name="Logacheva M.D."/>
        </authorList>
    </citation>
    <scope>NUCLEOTIDE SEQUENCE [LARGE SCALE GENOMIC DNA]</scope>
</reference>
<dbReference type="SUPFAM" id="SSF53756">
    <property type="entry name" value="UDP-Glycosyltransferase/glycogen phosphorylase"/>
    <property type="match status" value="1"/>
</dbReference>
<feature type="non-terminal residue" evidence="2">
    <location>
        <position position="1"/>
    </location>
</feature>
<keyword evidence="3" id="KW-1185">Reference proteome</keyword>
<dbReference type="OrthoDB" id="5835829at2759"/>
<accession>S8EAG0</accession>
<proteinExistence type="inferred from homology"/>
<name>S8EAG0_9LAMI</name>
<evidence type="ECO:0000256" key="1">
    <source>
        <dbReference type="ARBA" id="ARBA00009995"/>
    </source>
</evidence>
<dbReference type="AlphaFoldDB" id="S8EAG0"/>
<dbReference type="PANTHER" id="PTHR48047:SF182">
    <property type="entry name" value="GLYCOSYLTRANSFERASE"/>
    <property type="match status" value="1"/>
</dbReference>
<sequence>FLLIPLMAPGHIIPLIDMAKLLAGRGSHVSIVVTPLNAARFESVVSRAASSGLSIRLLRVEFPGERVGLPSGSDSADKLPSYSLVKKFFQALILMEEPVENLIRNMDPFPGCIIGDKHIPWIIAVSEKLEVPTILFDGMSCFTQMVAHSVYRSKIHEQVEPDEYFAVSDVGEEVVEFTRRQLPGFFNPGPDDFTAVRRQIRESELRAYGMAVNTFEELEKRYVDEFRSLKKGKVWAVGPFCLCTDDDLDRAERGDRASIAVDR</sequence>
<evidence type="ECO:0000313" key="2">
    <source>
        <dbReference type="EMBL" id="EPS69512.1"/>
    </source>
</evidence>
<dbReference type="GO" id="GO:0035251">
    <property type="term" value="F:UDP-glucosyltransferase activity"/>
    <property type="evidence" value="ECO:0007669"/>
    <property type="project" value="TreeGrafter"/>
</dbReference>
<protein>
    <submittedName>
        <fullName evidence="2">Uncharacterized protein</fullName>
    </submittedName>
</protein>
<dbReference type="PANTHER" id="PTHR48047">
    <property type="entry name" value="GLYCOSYLTRANSFERASE"/>
    <property type="match status" value="1"/>
</dbReference>
<comment type="similarity">
    <text evidence="1">Belongs to the UDP-glycosyltransferase family.</text>
</comment>
<evidence type="ECO:0000313" key="3">
    <source>
        <dbReference type="Proteomes" id="UP000015453"/>
    </source>
</evidence>